<dbReference type="CDD" id="cd00176">
    <property type="entry name" value="SPEC"/>
    <property type="match status" value="1"/>
</dbReference>
<dbReference type="Proteomes" id="UP000095280">
    <property type="component" value="Unplaced"/>
</dbReference>
<dbReference type="PANTHER" id="PTHR11915">
    <property type="entry name" value="SPECTRIN/FILAMIN RELATED CYTOSKELETAL PROTEIN"/>
    <property type="match status" value="1"/>
</dbReference>
<evidence type="ECO:0000256" key="1">
    <source>
        <dbReference type="ARBA" id="ARBA00022737"/>
    </source>
</evidence>
<dbReference type="AlphaFoldDB" id="A0A1I8FI20"/>
<evidence type="ECO:0000313" key="3">
    <source>
        <dbReference type="WBParaSite" id="maker-unitig_35761-snap-gene-0.2-mRNA-1"/>
    </source>
</evidence>
<protein>
    <submittedName>
        <fullName evidence="3">PH domain-containing protein</fullName>
    </submittedName>
</protein>
<accession>A0A1I8FI20</accession>
<dbReference type="Pfam" id="PF00435">
    <property type="entry name" value="Spectrin"/>
    <property type="match status" value="2"/>
</dbReference>
<reference evidence="3" key="1">
    <citation type="submission" date="2016-11" db="UniProtKB">
        <authorList>
            <consortium name="WormBaseParasite"/>
        </authorList>
    </citation>
    <scope>IDENTIFICATION</scope>
</reference>
<evidence type="ECO:0000313" key="2">
    <source>
        <dbReference type="Proteomes" id="UP000095280"/>
    </source>
</evidence>
<dbReference type="SUPFAM" id="SSF46966">
    <property type="entry name" value="Spectrin repeat"/>
    <property type="match status" value="3"/>
</dbReference>
<organism evidence="2 3">
    <name type="scientific">Macrostomum lignano</name>
    <dbReference type="NCBI Taxonomy" id="282301"/>
    <lineage>
        <taxon>Eukaryota</taxon>
        <taxon>Metazoa</taxon>
        <taxon>Spiralia</taxon>
        <taxon>Lophotrochozoa</taxon>
        <taxon>Platyhelminthes</taxon>
        <taxon>Rhabditophora</taxon>
        <taxon>Macrostomorpha</taxon>
        <taxon>Macrostomida</taxon>
        <taxon>Macrostomidae</taxon>
        <taxon>Macrostomum</taxon>
    </lineage>
</organism>
<dbReference type="Gene3D" id="1.20.58.60">
    <property type="match status" value="2"/>
</dbReference>
<dbReference type="InterPro" id="IPR018159">
    <property type="entry name" value="Spectrin/alpha-actinin"/>
</dbReference>
<dbReference type="SMART" id="SM00150">
    <property type="entry name" value="SPEC"/>
    <property type="match status" value="1"/>
</dbReference>
<dbReference type="InterPro" id="IPR002017">
    <property type="entry name" value="Spectrin_repeat"/>
</dbReference>
<name>A0A1I8FI20_9PLAT</name>
<sequence>MANLTNAFQVRDEKLAPCSAAGSRRELGLLARVDEAWHRLEGAEHVRDIALHEELMRQRRLEQLANRFDRKADMREAWLKGKSEPTELQAESYHDVARVLERKDSVLRLTSSKTLHSKTSQWRNYGRHLLSVDDLLEKHALFEATIGVLGGRTATRDEIAERVAIVREAFGQLEQRRDERRYRLIDSRQLWLFAWEMDESEQWLREIDQLMSCPDIGRDLPSAQLLLGKHRSVEDEVSARRESLQLQIERGELMADAGRPGSNLILDRIDRLNALWDQLVDRAAARKARLLQALDFHRFLCDCDEADAWLVEALRLCENTAADLQSLLDSDRKLRDLHADIAAYRTELDTLHSLAAGLSQIDRD</sequence>
<proteinExistence type="predicted"/>
<keyword evidence="1" id="KW-0677">Repeat</keyword>
<keyword evidence="2" id="KW-1185">Reference proteome</keyword>
<dbReference type="WBParaSite" id="maker-unitig_35761-snap-gene-0.2-mRNA-1">
    <property type="protein sequence ID" value="maker-unitig_35761-snap-gene-0.2-mRNA-1"/>
    <property type="gene ID" value="maker-unitig_35761-snap-gene-0.2"/>
</dbReference>